<keyword evidence="5" id="KW-1185">Reference proteome</keyword>
<feature type="compositionally biased region" description="Basic residues" evidence="1">
    <location>
        <begin position="233"/>
        <end position="248"/>
    </location>
</feature>
<comment type="caution">
    <text evidence="4">The sequence shown here is derived from an EMBL/GenBank/DDBJ whole genome shotgun (WGS) entry which is preliminary data.</text>
</comment>
<feature type="signal peptide" evidence="3">
    <location>
        <begin position="1"/>
        <end position="26"/>
    </location>
</feature>
<dbReference type="EMBL" id="CACRXK020025017">
    <property type="protein sequence ID" value="CAB4039157.1"/>
    <property type="molecule type" value="Genomic_DNA"/>
</dbReference>
<accession>A0A7D9LTD4</accession>
<keyword evidence="2" id="KW-1133">Transmembrane helix</keyword>
<evidence type="ECO:0000313" key="5">
    <source>
        <dbReference type="Proteomes" id="UP001152795"/>
    </source>
</evidence>
<name>A0A7D9LTD4_PARCT</name>
<dbReference type="Proteomes" id="UP001152795">
    <property type="component" value="Unassembled WGS sequence"/>
</dbReference>
<feature type="non-terminal residue" evidence="4">
    <location>
        <position position="271"/>
    </location>
</feature>
<protein>
    <submittedName>
        <fullName evidence="4">Uncharacterized protein</fullName>
    </submittedName>
</protein>
<feature type="chain" id="PRO_5043714216" evidence="3">
    <location>
        <begin position="27"/>
        <end position="271"/>
    </location>
</feature>
<feature type="transmembrane region" description="Helical" evidence="2">
    <location>
        <begin position="196"/>
        <end position="219"/>
    </location>
</feature>
<evidence type="ECO:0000313" key="4">
    <source>
        <dbReference type="EMBL" id="CAB4039157.1"/>
    </source>
</evidence>
<keyword evidence="2" id="KW-0472">Membrane</keyword>
<evidence type="ECO:0000256" key="3">
    <source>
        <dbReference type="SAM" id="SignalP"/>
    </source>
</evidence>
<keyword evidence="3" id="KW-0732">Signal</keyword>
<feature type="region of interest" description="Disordered" evidence="1">
    <location>
        <begin position="233"/>
        <end position="271"/>
    </location>
</feature>
<reference evidence="4" key="1">
    <citation type="submission" date="2020-04" db="EMBL/GenBank/DDBJ databases">
        <authorList>
            <person name="Alioto T."/>
            <person name="Alioto T."/>
            <person name="Gomez Garrido J."/>
        </authorList>
    </citation>
    <scope>NUCLEOTIDE SEQUENCE</scope>
    <source>
        <strain evidence="4">A484AB</strain>
    </source>
</reference>
<keyword evidence="2" id="KW-0812">Transmembrane</keyword>
<dbReference type="AlphaFoldDB" id="A0A7D9LTD4"/>
<gene>
    <name evidence="4" type="ORF">PACLA_8A019038</name>
</gene>
<sequence>MRSYAIAAAIAVIFVGIALYSSESSAGPAKVILKGAKKLLPKLAGRTIRIASAFGSRGIFRIPKVHRAFGYLKRTHPRVAKYLKISTGMFGGAGTAAGTQALIDYLDDEELMAEVQQIKTYAETVERQGEITQEEVEDLEGLIYGLSYALDEQKVLRPSASIWEITEKTQREAQHTPKSGWDAIVGFARVLRNDPVALMILALTIVSGVTTLCCLRMAITELNRKCKLIKGRTERRRARNRSLRRRRSGSSTTKSPDTPRDGEDIEMEPLP</sequence>
<evidence type="ECO:0000256" key="2">
    <source>
        <dbReference type="SAM" id="Phobius"/>
    </source>
</evidence>
<evidence type="ECO:0000256" key="1">
    <source>
        <dbReference type="SAM" id="MobiDB-lite"/>
    </source>
</evidence>
<proteinExistence type="predicted"/>
<organism evidence="4 5">
    <name type="scientific">Paramuricea clavata</name>
    <name type="common">Red gorgonian</name>
    <name type="synonym">Violescent sea-whip</name>
    <dbReference type="NCBI Taxonomy" id="317549"/>
    <lineage>
        <taxon>Eukaryota</taxon>
        <taxon>Metazoa</taxon>
        <taxon>Cnidaria</taxon>
        <taxon>Anthozoa</taxon>
        <taxon>Octocorallia</taxon>
        <taxon>Malacalcyonacea</taxon>
        <taxon>Plexauridae</taxon>
        <taxon>Paramuricea</taxon>
    </lineage>
</organism>